<dbReference type="Proteomes" id="UP000290870">
    <property type="component" value="Unassembled WGS sequence"/>
</dbReference>
<reference evidence="2 3" key="1">
    <citation type="submission" date="2017-10" db="EMBL/GenBank/DDBJ databases">
        <title>Genomics of the genus Arcobacter.</title>
        <authorList>
            <person name="Perez-Cataluna A."/>
            <person name="Figueras M.J."/>
        </authorList>
    </citation>
    <scope>NUCLEOTIDE SEQUENCE [LARGE SCALE GENOMIC DNA]</scope>
    <source>
        <strain evidence="2 3">F26</strain>
    </source>
</reference>
<dbReference type="SUPFAM" id="SSF54637">
    <property type="entry name" value="Thioesterase/thiol ester dehydrase-isomerase"/>
    <property type="match status" value="1"/>
</dbReference>
<comment type="caution">
    <text evidence="2">The sequence shown here is derived from an EMBL/GenBank/DDBJ whole genome shotgun (WGS) entry which is preliminary data.</text>
</comment>
<dbReference type="EMBL" id="PDJZ01000007">
    <property type="protein sequence ID" value="RXJ83937.1"/>
    <property type="molecule type" value="Genomic_DNA"/>
</dbReference>
<feature type="domain" description="Thioesterase putative" evidence="1">
    <location>
        <begin position="3"/>
        <end position="145"/>
    </location>
</feature>
<evidence type="ECO:0000313" key="3">
    <source>
        <dbReference type="Proteomes" id="UP000290870"/>
    </source>
</evidence>
<name>A0A4Q0ZCC4_9BACT</name>
<protein>
    <submittedName>
        <fullName evidence="2">Thioesterase</fullName>
    </submittedName>
</protein>
<gene>
    <name evidence="2" type="ORF">CRU90_07635</name>
</gene>
<proteinExistence type="predicted"/>
<dbReference type="Gene3D" id="3.10.129.10">
    <property type="entry name" value="Hotdog Thioesterase"/>
    <property type="match status" value="1"/>
</dbReference>
<organism evidence="2 3">
    <name type="scientific">Arcobacter cloacae</name>
    <dbReference type="NCBI Taxonomy" id="1054034"/>
    <lineage>
        <taxon>Bacteria</taxon>
        <taxon>Pseudomonadati</taxon>
        <taxon>Campylobacterota</taxon>
        <taxon>Epsilonproteobacteria</taxon>
        <taxon>Campylobacterales</taxon>
        <taxon>Arcobacteraceae</taxon>
        <taxon>Arcobacter</taxon>
    </lineage>
</organism>
<evidence type="ECO:0000259" key="1">
    <source>
        <dbReference type="Pfam" id="PF09500"/>
    </source>
</evidence>
<sequence>MIKELEKKLHDKIPLTKFMEIKITDYNNNYLISQAPLNININDKGTAFGGSLATMNIISSWGLCWIIQKELGFNSNNIVIIKNEHSYKKPVTKDIVCFTTKPSLEEIDKLKNKLLSKKSASIKIESKIIEDGEICVDFTGYYVIKI</sequence>
<dbReference type="Pfam" id="PF09500">
    <property type="entry name" value="YiiD_C"/>
    <property type="match status" value="1"/>
</dbReference>
<dbReference type="RefSeq" id="WP_128986693.1">
    <property type="nucleotide sequence ID" value="NZ_PDJZ01000007.1"/>
</dbReference>
<dbReference type="InterPro" id="IPR012660">
    <property type="entry name" value="YiiD_C"/>
</dbReference>
<accession>A0A4Q0ZCC4</accession>
<dbReference type="NCBIfam" id="TIGR02447">
    <property type="entry name" value="yiiD_Cterm"/>
    <property type="match status" value="1"/>
</dbReference>
<dbReference type="InterPro" id="IPR029069">
    <property type="entry name" value="HotDog_dom_sf"/>
</dbReference>
<evidence type="ECO:0000313" key="2">
    <source>
        <dbReference type="EMBL" id="RXJ83937.1"/>
    </source>
</evidence>
<dbReference type="OrthoDB" id="5344088at2"/>
<dbReference type="AlphaFoldDB" id="A0A4Q0ZCC4"/>